<evidence type="ECO:0000313" key="1">
    <source>
        <dbReference type="EMBL" id="RPJ67525.1"/>
    </source>
</evidence>
<reference evidence="1 2" key="1">
    <citation type="submission" date="2018-11" db="EMBL/GenBank/DDBJ databases">
        <authorList>
            <person name="Ye M.-Q."/>
            <person name="Du Z.-J."/>
        </authorList>
    </citation>
    <scope>NUCLEOTIDE SEQUENCE [LARGE SCALE GENOMIC DNA]</scope>
    <source>
        <strain evidence="1 2">U0105</strain>
    </source>
</reference>
<dbReference type="Proteomes" id="UP000275281">
    <property type="component" value="Unassembled WGS sequence"/>
</dbReference>
<evidence type="ECO:0000313" key="2">
    <source>
        <dbReference type="Proteomes" id="UP000275281"/>
    </source>
</evidence>
<protein>
    <submittedName>
        <fullName evidence="1">Uncharacterized protein</fullName>
    </submittedName>
</protein>
<proteinExistence type="predicted"/>
<dbReference type="Pfam" id="PF11993">
    <property type="entry name" value="VC2046"/>
    <property type="match status" value="1"/>
</dbReference>
<dbReference type="RefSeq" id="WP_124027425.1">
    <property type="nucleotide sequence ID" value="NZ_JBHRSN010000015.1"/>
</dbReference>
<keyword evidence="2" id="KW-1185">Reference proteome</keyword>
<name>A0A3N5YDB8_9ALTE</name>
<organism evidence="1 2">
    <name type="scientific">Alteromonas sediminis</name>
    <dbReference type="NCBI Taxonomy" id="2259342"/>
    <lineage>
        <taxon>Bacteria</taxon>
        <taxon>Pseudomonadati</taxon>
        <taxon>Pseudomonadota</taxon>
        <taxon>Gammaproteobacteria</taxon>
        <taxon>Alteromonadales</taxon>
        <taxon>Alteromonadaceae</taxon>
        <taxon>Alteromonas/Salinimonas group</taxon>
        <taxon>Alteromonas</taxon>
    </lineage>
</organism>
<dbReference type="EMBL" id="RPOK01000002">
    <property type="protein sequence ID" value="RPJ67525.1"/>
    <property type="molecule type" value="Genomic_DNA"/>
</dbReference>
<dbReference type="InterPro" id="IPR021879">
    <property type="entry name" value="VC2046_fam"/>
</dbReference>
<dbReference type="AlphaFoldDB" id="A0A3N5YDB8"/>
<sequence>MQSSPTQPHSVLNDSFEWNGVLAEAASKGADFSLLLAMHVSRQETVSFSKEPVDTADQTEKLLESLNSYPPIPISSLPVHVSQIKRQSDLRQRGDFAQAWFEQCAHPNPLHCQKDGKIDDIVIDNCAWATQRYLRKAQEVPTAHTVEADATLLADILPFAEAML</sequence>
<gene>
    <name evidence="1" type="ORF">DRW07_08405</name>
</gene>
<accession>A0A3N5YDB8</accession>
<dbReference type="OrthoDB" id="6330693at2"/>
<comment type="caution">
    <text evidence="1">The sequence shown here is derived from an EMBL/GenBank/DDBJ whole genome shotgun (WGS) entry which is preliminary data.</text>
</comment>